<proteinExistence type="predicted"/>
<reference evidence="2" key="1">
    <citation type="submission" date="2016-11" db="UniProtKB">
        <authorList>
            <consortium name="WormBaseParasite"/>
        </authorList>
    </citation>
    <scope>IDENTIFICATION</scope>
    <source>
        <strain evidence="2">KR3021</strain>
    </source>
</reference>
<organism evidence="1 2">
    <name type="scientific">Rhabditophanes sp. KR3021</name>
    <dbReference type="NCBI Taxonomy" id="114890"/>
    <lineage>
        <taxon>Eukaryota</taxon>
        <taxon>Metazoa</taxon>
        <taxon>Ecdysozoa</taxon>
        <taxon>Nematoda</taxon>
        <taxon>Chromadorea</taxon>
        <taxon>Rhabditida</taxon>
        <taxon>Tylenchina</taxon>
        <taxon>Panagrolaimomorpha</taxon>
        <taxon>Strongyloidoidea</taxon>
        <taxon>Alloionematidae</taxon>
        <taxon>Rhabditophanes</taxon>
    </lineage>
</organism>
<evidence type="ECO:0000313" key="1">
    <source>
        <dbReference type="Proteomes" id="UP000095286"/>
    </source>
</evidence>
<sequence length="403" mass="45551">MASSITKDVDQYPNIPYADKDSQYYDKTPYASFKSIYRPLVDESKPKKARTYFNKSSLVPFCLALTLSICVFLIYIKFFTKTTGNQLMYMPEDLALLKSKFEQYKNQFNKVYPDEETNNLRFHNFVRSYQHLFAIGASDGDAVFELNHFSDWSDDELKTILMKKEQFQEFKKNLPPTLRMANLSENYFNGIDFDWRTKGVVGPVANQGNCGSCGYFSAVGVVESMNAIAGHKLVTLSKQELIDCDLSNHGCSGSYPYALLTYMQKHGVVSEDDYKYEGRRGTCRHVDGARVFVDHAYHIPQNEGSMAQSLRQIGPFSIIVAVTRELFAYKKGVFDPSGSDCRGKSVGLHALDVVGYGNENGKDYWIVKNSWSTSFGEDGYVKWRRGANSCGIAEYACGVTVKK</sequence>
<evidence type="ECO:0000313" key="2">
    <source>
        <dbReference type="WBParaSite" id="RSKR_0000611300.1"/>
    </source>
</evidence>
<name>A0AC35U0N1_9BILA</name>
<protein>
    <submittedName>
        <fullName evidence="2">Pept_C1 domain-containing protein</fullName>
    </submittedName>
</protein>
<dbReference type="Proteomes" id="UP000095286">
    <property type="component" value="Unplaced"/>
</dbReference>
<accession>A0AC35U0N1</accession>
<dbReference type="WBParaSite" id="RSKR_0000611300.1">
    <property type="protein sequence ID" value="RSKR_0000611300.1"/>
    <property type="gene ID" value="RSKR_0000611300"/>
</dbReference>